<dbReference type="STRING" id="576118.SAMN05216216_10647"/>
<dbReference type="SUPFAM" id="SSF51735">
    <property type="entry name" value="NAD(P)-binding Rossmann-fold domains"/>
    <property type="match status" value="1"/>
</dbReference>
<protein>
    <submittedName>
        <fullName evidence="1">Uncharacterized protein</fullName>
    </submittedName>
</protein>
<proteinExistence type="predicted"/>
<name>A0A1G9DL72_9BACL</name>
<dbReference type="AlphaFoldDB" id="A0A1G9DL72"/>
<gene>
    <name evidence="1" type="ORF">SAMN05216216_10647</name>
</gene>
<evidence type="ECO:0000313" key="2">
    <source>
        <dbReference type="Proteomes" id="UP000199008"/>
    </source>
</evidence>
<reference evidence="2" key="1">
    <citation type="submission" date="2016-10" db="EMBL/GenBank/DDBJ databases">
        <authorList>
            <person name="Varghese N."/>
            <person name="Submissions S."/>
        </authorList>
    </citation>
    <scope>NUCLEOTIDE SEQUENCE [LARGE SCALE GENOMIC DNA]</scope>
    <source>
        <strain evidence="2">CGMCC 1.8895</strain>
    </source>
</reference>
<evidence type="ECO:0000313" key="1">
    <source>
        <dbReference type="EMBL" id="SDK64560.1"/>
    </source>
</evidence>
<accession>A0A1G9DL72</accession>
<sequence>MWHKADAGRNDFLKNVLLMGISGRIGKNLYRELKSDYNLFAFSSQNQEDDNLDITLLKKDLFILPEVEEALEDIDIVIFFEDPIMRLNRMTQGKFHDIYSLIADNIGRAAKLNDVEQMIYVADEISSGKTVKILRAYGIPVEVTETPVKRYGKNLSYKSSDYNNVRSIQKAPLPEGWTVKRVANYYFEWLNEILYNVINVVSENGQYKIYVTNVEKPVLVATYDAEESVDDIELYQITGGILSKKQPNKISRLEFRRLGNRDEFIMALHDFEPNLPWGIYIFTQAPLHALVNRIYQVEMIISRHENRE</sequence>
<organism evidence="1 2">
    <name type="scientific">Lacicoccus qingdaonensis</name>
    <dbReference type="NCBI Taxonomy" id="576118"/>
    <lineage>
        <taxon>Bacteria</taxon>
        <taxon>Bacillati</taxon>
        <taxon>Bacillota</taxon>
        <taxon>Bacilli</taxon>
        <taxon>Bacillales</taxon>
        <taxon>Salinicoccaceae</taxon>
        <taxon>Lacicoccus</taxon>
    </lineage>
</organism>
<dbReference type="Gene3D" id="3.40.50.720">
    <property type="entry name" value="NAD(P)-binding Rossmann-like Domain"/>
    <property type="match status" value="1"/>
</dbReference>
<dbReference type="InterPro" id="IPR036291">
    <property type="entry name" value="NAD(P)-bd_dom_sf"/>
</dbReference>
<keyword evidence="2" id="KW-1185">Reference proteome</keyword>
<dbReference type="Proteomes" id="UP000199008">
    <property type="component" value="Unassembled WGS sequence"/>
</dbReference>
<dbReference type="EMBL" id="FNFY01000006">
    <property type="protein sequence ID" value="SDK64560.1"/>
    <property type="molecule type" value="Genomic_DNA"/>
</dbReference>